<sequence length="87" mass="9431">MGSFACTDLIAGGGAYMESQSTGESPRPTVQERPVRGNGAVDLVQSVAAQMKRLRPRRQEGYDTTKVPGLDMPVYVVEDEASSTIRR</sequence>
<dbReference type="Proteomes" id="UP000464661">
    <property type="component" value="Chromosome"/>
</dbReference>
<reference evidence="2 3" key="1">
    <citation type="submission" date="2020-01" db="EMBL/GenBank/DDBJ databases">
        <title>Complete Genome Sequence of Pseudomonas putida Strain TS312, Harboring the HdtS type N-acyl-homoserine Lactone Synthase, Isolated from a Paper Mill.</title>
        <authorList>
            <person name="Hosoe A."/>
            <person name="Suenaga T."/>
            <person name="Sugi T."/>
            <person name="Izumi T."/>
            <person name="Nagai N."/>
            <person name="Terada A."/>
        </authorList>
    </citation>
    <scope>NUCLEOTIDE SEQUENCE [LARGE SCALE GENOMIC DNA]</scope>
    <source>
        <strain evidence="2 3">TS312</strain>
    </source>
</reference>
<gene>
    <name evidence="2" type="ORF">PPTS312_42950</name>
</gene>
<evidence type="ECO:0000313" key="3">
    <source>
        <dbReference type="Proteomes" id="UP000464661"/>
    </source>
</evidence>
<name>A0A7U6M5K8_PSEPU</name>
<organism evidence="2 3">
    <name type="scientific">Pseudomonas putida</name>
    <name type="common">Arthrobacter siderocapsulatus</name>
    <dbReference type="NCBI Taxonomy" id="303"/>
    <lineage>
        <taxon>Bacteria</taxon>
        <taxon>Pseudomonadati</taxon>
        <taxon>Pseudomonadota</taxon>
        <taxon>Gammaproteobacteria</taxon>
        <taxon>Pseudomonadales</taxon>
        <taxon>Pseudomonadaceae</taxon>
        <taxon>Pseudomonas</taxon>
    </lineage>
</organism>
<feature type="region of interest" description="Disordered" evidence="1">
    <location>
        <begin position="15"/>
        <end position="34"/>
    </location>
</feature>
<dbReference type="AlphaFoldDB" id="A0A7U6M5K8"/>
<evidence type="ECO:0000256" key="1">
    <source>
        <dbReference type="SAM" id="MobiDB-lite"/>
    </source>
</evidence>
<dbReference type="EMBL" id="AP022324">
    <property type="protein sequence ID" value="BBU46380.1"/>
    <property type="molecule type" value="Genomic_DNA"/>
</dbReference>
<accession>A0A7U6M5K8</accession>
<evidence type="ECO:0000313" key="2">
    <source>
        <dbReference type="EMBL" id="BBU46380.1"/>
    </source>
</evidence>
<proteinExistence type="predicted"/>
<protein>
    <submittedName>
        <fullName evidence="2">Uncharacterized protein</fullName>
    </submittedName>
</protein>